<evidence type="ECO:0000256" key="4">
    <source>
        <dbReference type="ARBA" id="ARBA00022490"/>
    </source>
</evidence>
<accession>A0AAW2PRF7</accession>
<gene>
    <name evidence="14" type="ORF">Scaly_1446000</name>
</gene>
<comment type="function">
    <text evidence="1">Confers resistance to late blight (Phytophthora infestans) races carrying the avirulence gene Avr1. Resistance proteins guard the plant against pathogens that contain an appropriate avirulence protein via an indirect interaction with this avirulence protein. That triggers a defense system including the hypersensitive response, which restricts the pathogen growth.</text>
</comment>
<dbReference type="InterPro" id="IPR042197">
    <property type="entry name" value="Apaf_helical"/>
</dbReference>
<dbReference type="PRINTS" id="PR00364">
    <property type="entry name" value="DISEASERSIST"/>
</dbReference>
<organism evidence="14">
    <name type="scientific">Sesamum calycinum</name>
    <dbReference type="NCBI Taxonomy" id="2727403"/>
    <lineage>
        <taxon>Eukaryota</taxon>
        <taxon>Viridiplantae</taxon>
        <taxon>Streptophyta</taxon>
        <taxon>Embryophyta</taxon>
        <taxon>Tracheophyta</taxon>
        <taxon>Spermatophyta</taxon>
        <taxon>Magnoliopsida</taxon>
        <taxon>eudicotyledons</taxon>
        <taxon>Gunneridae</taxon>
        <taxon>Pentapetalae</taxon>
        <taxon>asterids</taxon>
        <taxon>lamiids</taxon>
        <taxon>Lamiales</taxon>
        <taxon>Pedaliaceae</taxon>
        <taxon>Sesamum</taxon>
    </lineage>
</organism>
<dbReference type="AlphaFoldDB" id="A0AAW2PRF7"/>
<feature type="domain" description="NB-ARC" evidence="11">
    <location>
        <begin position="209"/>
        <end position="367"/>
    </location>
</feature>
<comment type="subcellular location">
    <subcellularLocation>
        <location evidence="2">Cytoplasm</location>
    </subcellularLocation>
</comment>
<evidence type="ECO:0000256" key="7">
    <source>
        <dbReference type="ARBA" id="ARBA00022737"/>
    </source>
</evidence>
<keyword evidence="9" id="KW-0611">Plant defense</keyword>
<evidence type="ECO:0000256" key="1">
    <source>
        <dbReference type="ARBA" id="ARBA00002074"/>
    </source>
</evidence>
<dbReference type="PANTHER" id="PTHR23155:SF1152">
    <property type="entry name" value="AAA+ ATPASE DOMAIN-CONTAINING PROTEIN"/>
    <property type="match status" value="1"/>
</dbReference>
<dbReference type="InterPro" id="IPR044974">
    <property type="entry name" value="Disease_R_plants"/>
</dbReference>
<dbReference type="Pfam" id="PF23598">
    <property type="entry name" value="LRR_14"/>
    <property type="match status" value="1"/>
</dbReference>
<evidence type="ECO:0000313" key="14">
    <source>
        <dbReference type="EMBL" id="KAL0357603.1"/>
    </source>
</evidence>
<evidence type="ECO:0000256" key="3">
    <source>
        <dbReference type="ARBA" id="ARBA00008894"/>
    </source>
</evidence>
<dbReference type="Pfam" id="PF00931">
    <property type="entry name" value="NB-ARC"/>
    <property type="match status" value="1"/>
</dbReference>
<dbReference type="GO" id="GO:0043531">
    <property type="term" value="F:ADP binding"/>
    <property type="evidence" value="ECO:0007669"/>
    <property type="project" value="InterPro"/>
</dbReference>
<evidence type="ECO:0000256" key="2">
    <source>
        <dbReference type="ARBA" id="ARBA00004496"/>
    </source>
</evidence>
<dbReference type="InterPro" id="IPR027417">
    <property type="entry name" value="P-loop_NTPase"/>
</dbReference>
<dbReference type="GO" id="GO:0005524">
    <property type="term" value="F:ATP binding"/>
    <property type="evidence" value="ECO:0007669"/>
    <property type="project" value="UniProtKB-KW"/>
</dbReference>
<dbReference type="InterPro" id="IPR058922">
    <property type="entry name" value="WHD_DRP"/>
</dbReference>
<dbReference type="InterPro" id="IPR055414">
    <property type="entry name" value="LRR_R13L4/SHOC2-like"/>
</dbReference>
<evidence type="ECO:0000256" key="8">
    <source>
        <dbReference type="ARBA" id="ARBA00022741"/>
    </source>
</evidence>
<dbReference type="FunFam" id="1.10.10.10:FF:000322">
    <property type="entry name" value="Probable disease resistance protein At1g63360"/>
    <property type="match status" value="1"/>
</dbReference>
<evidence type="ECO:0000259" key="13">
    <source>
        <dbReference type="Pfam" id="PF23598"/>
    </source>
</evidence>
<keyword evidence="4" id="KW-0963">Cytoplasm</keyword>
<dbReference type="Gene3D" id="1.20.5.4130">
    <property type="match status" value="1"/>
</dbReference>
<keyword evidence="10" id="KW-0067">ATP-binding</keyword>
<dbReference type="Gene3D" id="1.10.10.10">
    <property type="entry name" value="Winged helix-like DNA-binding domain superfamily/Winged helix DNA-binding domain"/>
    <property type="match status" value="1"/>
</dbReference>
<dbReference type="GO" id="GO:0009626">
    <property type="term" value="P:plant-type hypersensitive response"/>
    <property type="evidence" value="ECO:0007669"/>
    <property type="project" value="UniProtKB-KW"/>
</dbReference>
<dbReference type="SUPFAM" id="SSF52540">
    <property type="entry name" value="P-loop containing nucleoside triphosphate hydrolases"/>
    <property type="match status" value="1"/>
</dbReference>
<dbReference type="InterPro" id="IPR002182">
    <property type="entry name" value="NB-ARC"/>
</dbReference>
<keyword evidence="7" id="KW-0677">Repeat</keyword>
<dbReference type="GO" id="GO:0005737">
    <property type="term" value="C:cytoplasm"/>
    <property type="evidence" value="ECO:0007669"/>
    <property type="project" value="UniProtKB-SubCell"/>
</dbReference>
<reference evidence="14" key="2">
    <citation type="journal article" date="2024" name="Plant">
        <title>Genomic evolution and insights into agronomic trait innovations of Sesamum species.</title>
        <authorList>
            <person name="Miao H."/>
            <person name="Wang L."/>
            <person name="Qu L."/>
            <person name="Liu H."/>
            <person name="Sun Y."/>
            <person name="Le M."/>
            <person name="Wang Q."/>
            <person name="Wei S."/>
            <person name="Zheng Y."/>
            <person name="Lin W."/>
            <person name="Duan Y."/>
            <person name="Cao H."/>
            <person name="Xiong S."/>
            <person name="Wang X."/>
            <person name="Wei L."/>
            <person name="Li C."/>
            <person name="Ma Q."/>
            <person name="Ju M."/>
            <person name="Zhao R."/>
            <person name="Li G."/>
            <person name="Mu C."/>
            <person name="Tian Q."/>
            <person name="Mei H."/>
            <person name="Zhang T."/>
            <person name="Gao T."/>
            <person name="Zhang H."/>
        </authorList>
    </citation>
    <scope>NUCLEOTIDE SEQUENCE</scope>
    <source>
        <strain evidence="14">KEN8</strain>
    </source>
</reference>
<dbReference type="Gene3D" id="3.80.10.10">
    <property type="entry name" value="Ribonuclease Inhibitor"/>
    <property type="match status" value="1"/>
</dbReference>
<evidence type="ECO:0000256" key="10">
    <source>
        <dbReference type="ARBA" id="ARBA00022840"/>
    </source>
</evidence>
<sequence length="956" mass="109651">MSTALFPLPPQLPRPDLDDRVTMLEEWMGWMDPTWPGPPMPQPPVEPLLTIHRLIESSQIPIPPPSPQIIQLAYDNVKSLQQVFTLEDGSNNERVKAVEREIREAACRLEDVLEQAHLSNHHFLSQSHETLDGDFSMQVKEEIIFFTETVKKIMEQLGNASLPEEEDDGVVSSRIDQYFGLKKQRIIGLARELVWFKYYLTDYPYQDPERLVVIAVEGMAGIGKTTLVSGVYLDPFVVSHFKCRAFVSIGSTKYQLRRILLCIIAQINPRFDISRDVEFSDDEELSRYLYSCLKNRRYLIVVDDVWNTRVWDKLKRSFPDDRNKSRVIVTSRLYNVANHASTTYPHTMQFLDEEESWHLLREKVFGGEENSCPPQLEKAGREIAQKCQGLPLMIIALAKHLSQAKKTAEYWEKVAEKEHWDILAADEEMFEVLAPSYHHLPQHLKACFLYIGIIPQDYDIPASKLIKLWCAEGFLESNTTQELEHFATECLDRLEDANVVMLCDFRFSSFALTKTCKLHSAFLHLCMREAGQDKFFLVINSSGKQGIESQRRFSIHNNALFGIKDVRELMASVPNVRSLLCTGPHHPYPVPICLGCFSLLRVLDALTVRFYGFPIEAVELVQLRYLAFTYNGKLPASVSKLQNLHYLIVRQYLSILSSESHRWYLPMKIWNMQELRHLEVIGSDLPDPTSDTACLPNLSTLLGTSARSCTKEILARIPNLKKLGIQIRLAVDDADVEPLSCFDCLDELDQLTSLKCCLVNPNRGVQAVVSTTAPCVPIFPSNIIKLTLSGFEFPWEYMSAIAKLPNLVVLKLRCYAFQGQDWTTYEGEFLKLTFLLLEDIDLRYWTAHHSECFPNLQFLFIRHCYKLRRIPPRVGHNSSFLRMKLVDCSPCLVAFTKEEIMQKEEHVSRHIEIIVESSANDGSQTMTNAPGKFFYFQFSVYQENLVGPNLVEPNQS</sequence>
<dbReference type="SUPFAM" id="SSF52058">
    <property type="entry name" value="L domain-like"/>
    <property type="match status" value="1"/>
</dbReference>
<name>A0AAW2PRF7_9LAMI</name>
<dbReference type="InterPro" id="IPR032675">
    <property type="entry name" value="LRR_dom_sf"/>
</dbReference>
<dbReference type="Gene3D" id="3.40.50.300">
    <property type="entry name" value="P-loop containing nucleotide triphosphate hydrolases"/>
    <property type="match status" value="1"/>
</dbReference>
<comment type="similarity">
    <text evidence="3">Belongs to the disease resistance NB-LRR family.</text>
</comment>
<evidence type="ECO:0000256" key="9">
    <source>
        <dbReference type="ARBA" id="ARBA00022821"/>
    </source>
</evidence>
<keyword evidence="5" id="KW-0433">Leucine-rich repeat</keyword>
<keyword evidence="6" id="KW-0381">Hypersensitive response</keyword>
<proteinExistence type="inferred from homology"/>
<keyword evidence="8" id="KW-0547">Nucleotide-binding</keyword>
<evidence type="ECO:0000259" key="12">
    <source>
        <dbReference type="Pfam" id="PF23559"/>
    </source>
</evidence>
<feature type="domain" description="Disease resistance R13L4/SHOC-2-like LRR" evidence="13">
    <location>
        <begin position="576"/>
        <end position="862"/>
    </location>
</feature>
<dbReference type="Pfam" id="PF23559">
    <property type="entry name" value="WHD_DRP"/>
    <property type="match status" value="1"/>
</dbReference>
<dbReference type="EMBL" id="JACGWM010000008">
    <property type="protein sequence ID" value="KAL0357603.1"/>
    <property type="molecule type" value="Genomic_DNA"/>
</dbReference>
<evidence type="ECO:0000256" key="5">
    <source>
        <dbReference type="ARBA" id="ARBA00022614"/>
    </source>
</evidence>
<dbReference type="Gene3D" id="1.10.8.430">
    <property type="entry name" value="Helical domain of apoptotic protease-activating factors"/>
    <property type="match status" value="1"/>
</dbReference>
<dbReference type="PANTHER" id="PTHR23155">
    <property type="entry name" value="DISEASE RESISTANCE PROTEIN RP"/>
    <property type="match status" value="1"/>
</dbReference>
<protein>
    <submittedName>
        <fullName evidence="14">Late blight resistance proteinR1A-10</fullName>
    </submittedName>
</protein>
<comment type="caution">
    <text evidence="14">The sequence shown here is derived from an EMBL/GenBank/DDBJ whole genome shotgun (WGS) entry which is preliminary data.</text>
</comment>
<evidence type="ECO:0000259" key="11">
    <source>
        <dbReference type="Pfam" id="PF00931"/>
    </source>
</evidence>
<reference evidence="14" key="1">
    <citation type="submission" date="2020-06" db="EMBL/GenBank/DDBJ databases">
        <authorList>
            <person name="Li T."/>
            <person name="Hu X."/>
            <person name="Zhang T."/>
            <person name="Song X."/>
            <person name="Zhang H."/>
            <person name="Dai N."/>
            <person name="Sheng W."/>
            <person name="Hou X."/>
            <person name="Wei L."/>
        </authorList>
    </citation>
    <scope>NUCLEOTIDE SEQUENCE</scope>
    <source>
        <strain evidence="14">KEN8</strain>
        <tissue evidence="14">Leaf</tissue>
    </source>
</reference>
<feature type="domain" description="Disease resistance protein winged helix" evidence="12">
    <location>
        <begin position="453"/>
        <end position="523"/>
    </location>
</feature>
<evidence type="ECO:0000256" key="6">
    <source>
        <dbReference type="ARBA" id="ARBA00022667"/>
    </source>
</evidence>
<dbReference type="InterPro" id="IPR036388">
    <property type="entry name" value="WH-like_DNA-bd_sf"/>
</dbReference>